<reference evidence="2" key="2">
    <citation type="journal article" date="2024" name="Plant">
        <title>Genomic evolution and insights into agronomic trait innovations of Sesamum species.</title>
        <authorList>
            <person name="Miao H."/>
            <person name="Wang L."/>
            <person name="Qu L."/>
            <person name="Liu H."/>
            <person name="Sun Y."/>
            <person name="Le M."/>
            <person name="Wang Q."/>
            <person name="Wei S."/>
            <person name="Zheng Y."/>
            <person name="Lin W."/>
            <person name="Duan Y."/>
            <person name="Cao H."/>
            <person name="Xiong S."/>
            <person name="Wang X."/>
            <person name="Wei L."/>
            <person name="Li C."/>
            <person name="Ma Q."/>
            <person name="Ju M."/>
            <person name="Zhao R."/>
            <person name="Li G."/>
            <person name="Mu C."/>
            <person name="Tian Q."/>
            <person name="Mei H."/>
            <person name="Zhang T."/>
            <person name="Gao T."/>
            <person name="Zhang H."/>
        </authorList>
    </citation>
    <scope>NUCLEOTIDE SEQUENCE</scope>
    <source>
        <strain evidence="2">G02</strain>
    </source>
</reference>
<evidence type="ECO:0000256" key="1">
    <source>
        <dbReference type="SAM" id="MobiDB-lite"/>
    </source>
</evidence>
<dbReference type="AlphaFoldDB" id="A0AAW2NCP7"/>
<accession>A0AAW2NCP7</accession>
<organism evidence="2">
    <name type="scientific">Sesamum radiatum</name>
    <name type="common">Black benniseed</name>
    <dbReference type="NCBI Taxonomy" id="300843"/>
    <lineage>
        <taxon>Eukaryota</taxon>
        <taxon>Viridiplantae</taxon>
        <taxon>Streptophyta</taxon>
        <taxon>Embryophyta</taxon>
        <taxon>Tracheophyta</taxon>
        <taxon>Spermatophyta</taxon>
        <taxon>Magnoliopsida</taxon>
        <taxon>eudicotyledons</taxon>
        <taxon>Gunneridae</taxon>
        <taxon>Pentapetalae</taxon>
        <taxon>asterids</taxon>
        <taxon>lamiids</taxon>
        <taxon>Lamiales</taxon>
        <taxon>Pedaliaceae</taxon>
        <taxon>Sesamum</taxon>
    </lineage>
</organism>
<gene>
    <name evidence="2" type="ORF">Sradi_4640400</name>
</gene>
<proteinExistence type="predicted"/>
<feature type="region of interest" description="Disordered" evidence="1">
    <location>
        <begin position="44"/>
        <end position="68"/>
    </location>
</feature>
<evidence type="ECO:0000313" key="2">
    <source>
        <dbReference type="EMBL" id="KAL0341236.1"/>
    </source>
</evidence>
<sequence>MDTGAAKFFMIGKPDYIRFRGVNLDNFPADDMFNVDEVLAALDPAPDREPRPLTGTESHGAQETKVDHKDLSCQLQHPNEKLLDDLPHMEAAIGFDHGIDFLRPGRPEDYNLSFSELPLELDPDHMLV</sequence>
<name>A0AAW2NCP7_SESRA</name>
<comment type="caution">
    <text evidence="2">The sequence shown here is derived from an EMBL/GenBank/DDBJ whole genome shotgun (WGS) entry which is preliminary data.</text>
</comment>
<reference evidence="2" key="1">
    <citation type="submission" date="2020-06" db="EMBL/GenBank/DDBJ databases">
        <authorList>
            <person name="Li T."/>
            <person name="Hu X."/>
            <person name="Zhang T."/>
            <person name="Song X."/>
            <person name="Zhang H."/>
            <person name="Dai N."/>
            <person name="Sheng W."/>
            <person name="Hou X."/>
            <person name="Wei L."/>
        </authorList>
    </citation>
    <scope>NUCLEOTIDE SEQUENCE</scope>
    <source>
        <strain evidence="2">G02</strain>
        <tissue evidence="2">Leaf</tissue>
    </source>
</reference>
<protein>
    <submittedName>
        <fullName evidence="2">Uncharacterized protein</fullName>
    </submittedName>
</protein>
<dbReference type="EMBL" id="JACGWJ010000020">
    <property type="protein sequence ID" value="KAL0341236.1"/>
    <property type="molecule type" value="Genomic_DNA"/>
</dbReference>